<reference evidence="1 2" key="1">
    <citation type="journal article" date="2023" name="G3 (Bethesda)">
        <title>A haplotype-resolved chromosome-scale genome for Quercus rubra L. provides insights into the genetics of adaptive traits for red oak species.</title>
        <authorList>
            <person name="Kapoor B."/>
            <person name="Jenkins J."/>
            <person name="Schmutz J."/>
            <person name="Zhebentyayeva T."/>
            <person name="Kuelheim C."/>
            <person name="Coggeshall M."/>
            <person name="Heim C."/>
            <person name="Lasky J.R."/>
            <person name="Leites L."/>
            <person name="Islam-Faridi N."/>
            <person name="Romero-Severson J."/>
            <person name="DeLeo V.L."/>
            <person name="Lucas S.M."/>
            <person name="Lazic D."/>
            <person name="Gailing O."/>
            <person name="Carlson J."/>
            <person name="Staton M."/>
        </authorList>
    </citation>
    <scope>NUCLEOTIDE SEQUENCE [LARGE SCALE GENOMIC DNA]</scope>
    <source>
        <strain evidence="1">Pseudo-F2</strain>
    </source>
</reference>
<evidence type="ECO:0000313" key="2">
    <source>
        <dbReference type="Proteomes" id="UP001324115"/>
    </source>
</evidence>
<evidence type="ECO:0000313" key="1">
    <source>
        <dbReference type="EMBL" id="KAK4601980.1"/>
    </source>
</evidence>
<comment type="caution">
    <text evidence="1">The sequence shown here is derived from an EMBL/GenBank/DDBJ whole genome shotgun (WGS) entry which is preliminary data.</text>
</comment>
<accession>A0AAN7FX05</accession>
<keyword evidence="2" id="KW-1185">Reference proteome</keyword>
<dbReference type="Proteomes" id="UP001324115">
    <property type="component" value="Unassembled WGS sequence"/>
</dbReference>
<gene>
    <name evidence="1" type="ORF">RGQ29_011178</name>
</gene>
<name>A0AAN7FX05_QUERU</name>
<sequence length="143" mass="17220">MWLKAEGFLDKVKSWWENYHFQGAPSYIFAKKLTTLKLDLKKWNKIDFGNVTAKKQQLWIKLNALYVQEETQPLTDEEKLEKASLRFELKNTLLEEISWRQNSRVLYLKEWDSNTSFFHRMANSNRRYNYIENLMFVGVLTSN</sequence>
<proteinExistence type="predicted"/>
<protein>
    <submittedName>
        <fullName evidence="1">Uncharacterized protein</fullName>
    </submittedName>
</protein>
<organism evidence="1 2">
    <name type="scientific">Quercus rubra</name>
    <name type="common">Northern red oak</name>
    <name type="synonym">Quercus borealis</name>
    <dbReference type="NCBI Taxonomy" id="3512"/>
    <lineage>
        <taxon>Eukaryota</taxon>
        <taxon>Viridiplantae</taxon>
        <taxon>Streptophyta</taxon>
        <taxon>Embryophyta</taxon>
        <taxon>Tracheophyta</taxon>
        <taxon>Spermatophyta</taxon>
        <taxon>Magnoliopsida</taxon>
        <taxon>eudicotyledons</taxon>
        <taxon>Gunneridae</taxon>
        <taxon>Pentapetalae</taxon>
        <taxon>rosids</taxon>
        <taxon>fabids</taxon>
        <taxon>Fagales</taxon>
        <taxon>Fagaceae</taxon>
        <taxon>Quercus</taxon>
    </lineage>
</organism>
<dbReference type="EMBL" id="JAXUIC010000002">
    <property type="protein sequence ID" value="KAK4601980.1"/>
    <property type="molecule type" value="Genomic_DNA"/>
</dbReference>
<dbReference type="AlphaFoldDB" id="A0AAN7FX05"/>